<feature type="transmembrane region" description="Helical" evidence="6">
    <location>
        <begin position="109"/>
        <end position="133"/>
    </location>
</feature>
<proteinExistence type="inferred from homology"/>
<dbReference type="InterPro" id="IPR024002">
    <property type="entry name" value="For/NO2_transpt_CS"/>
</dbReference>
<feature type="transmembrane region" description="Helical" evidence="6">
    <location>
        <begin position="188"/>
        <end position="216"/>
    </location>
</feature>
<protein>
    <submittedName>
        <fullName evidence="7">Formate/nitrite transporter family protein</fullName>
    </submittedName>
</protein>
<keyword evidence="4 6" id="KW-0472">Membrane</keyword>
<feature type="transmembrane region" description="Helical" evidence="6">
    <location>
        <begin position="28"/>
        <end position="47"/>
    </location>
</feature>
<organism evidence="7 8">
    <name type="scientific">Pseudomonas boreofloridensis</name>
    <dbReference type="NCBI Taxonomy" id="3064348"/>
    <lineage>
        <taxon>Bacteria</taxon>
        <taxon>Pseudomonadati</taxon>
        <taxon>Pseudomonadota</taxon>
        <taxon>Gammaproteobacteria</taxon>
        <taxon>Pseudomonadales</taxon>
        <taxon>Pseudomonadaceae</taxon>
        <taxon>Pseudomonas</taxon>
    </lineage>
</organism>
<feature type="transmembrane region" description="Helical" evidence="6">
    <location>
        <begin position="153"/>
        <end position="176"/>
    </location>
</feature>
<comment type="subcellular location">
    <subcellularLocation>
        <location evidence="1">Membrane</location>
        <topology evidence="1">Multi-pass membrane protein</topology>
    </subcellularLocation>
</comment>
<dbReference type="PANTHER" id="PTHR30520">
    <property type="entry name" value="FORMATE TRANSPORTER-RELATED"/>
    <property type="match status" value="1"/>
</dbReference>
<evidence type="ECO:0000256" key="6">
    <source>
        <dbReference type="SAM" id="Phobius"/>
    </source>
</evidence>
<sequence>MSLNTPQQTLAALIESGVKKAHLPVHKMLILGFMAGALVGMAYLLSIRVSTVIPEQWASLATLLGAAVFPVGLVLIILAGGELLTGNLMSVFLARLARRITLRHLIRNWLIVGLSNALGAMFVAYAFGYVVGLSEGIYLEHTLHAAHGKVEPTFVPTFVSAIGCNWLVCLAVWMSYVARDMTGKILGIWFPIMAFAAIGFQHVVANMFLLSAALFAGDLSVGQVLANLSSVLLGNAVGGIVFVGLAFYVSYASPNKGSTRGQRVNVLALEPGSPAKPGPQRATSN</sequence>
<feature type="transmembrane region" description="Helical" evidence="6">
    <location>
        <begin position="228"/>
        <end position="251"/>
    </location>
</feature>
<dbReference type="EMBL" id="JBHFXX010000008">
    <property type="protein sequence ID" value="MFB3801000.1"/>
    <property type="molecule type" value="Genomic_DNA"/>
</dbReference>
<reference evidence="7 8" key="1">
    <citation type="submission" date="2024-09" db="EMBL/GenBank/DDBJ databases">
        <authorList>
            <person name="Fullem K."/>
        </authorList>
    </citation>
    <scope>NUCLEOTIDE SEQUENCE [LARGE SCALE GENOMIC DNA]</scope>
    <source>
        <strain evidence="8">K1(2024)</strain>
    </source>
</reference>
<evidence type="ECO:0000313" key="8">
    <source>
        <dbReference type="Proteomes" id="UP001577047"/>
    </source>
</evidence>
<accession>A0ABV4Z9F6</accession>
<dbReference type="Pfam" id="PF01226">
    <property type="entry name" value="Form_Nir_trans"/>
    <property type="match status" value="1"/>
</dbReference>
<dbReference type="RefSeq" id="WP_304483553.1">
    <property type="nucleotide sequence ID" value="NZ_JAUQOQ010000004.1"/>
</dbReference>
<comment type="similarity">
    <text evidence="5">Belongs to the FNT transporter (TC 1.A.16) family.</text>
</comment>
<dbReference type="PANTHER" id="PTHR30520:SF6">
    <property type="entry name" value="FORMATE_NITRATE FAMILY TRANSPORTER (EUROFUNG)"/>
    <property type="match status" value="1"/>
</dbReference>
<dbReference type="Proteomes" id="UP001577047">
    <property type="component" value="Unassembled WGS sequence"/>
</dbReference>
<evidence type="ECO:0000256" key="1">
    <source>
        <dbReference type="ARBA" id="ARBA00004141"/>
    </source>
</evidence>
<feature type="transmembrane region" description="Helical" evidence="6">
    <location>
        <begin position="67"/>
        <end position="97"/>
    </location>
</feature>
<evidence type="ECO:0000313" key="7">
    <source>
        <dbReference type="EMBL" id="MFB3801000.1"/>
    </source>
</evidence>
<dbReference type="InterPro" id="IPR000292">
    <property type="entry name" value="For/NO2_transpt"/>
</dbReference>
<gene>
    <name evidence="7" type="ORF">ACE1YR_11195</name>
</gene>
<evidence type="ECO:0000256" key="5">
    <source>
        <dbReference type="ARBA" id="ARBA00049660"/>
    </source>
</evidence>
<keyword evidence="2 6" id="KW-0812">Transmembrane</keyword>
<comment type="caution">
    <text evidence="7">The sequence shown here is derived from an EMBL/GenBank/DDBJ whole genome shotgun (WGS) entry which is preliminary data.</text>
</comment>
<evidence type="ECO:0000256" key="3">
    <source>
        <dbReference type="ARBA" id="ARBA00022989"/>
    </source>
</evidence>
<evidence type="ECO:0000256" key="4">
    <source>
        <dbReference type="ARBA" id="ARBA00023136"/>
    </source>
</evidence>
<dbReference type="PROSITE" id="PS01006">
    <property type="entry name" value="FORMATE_NITRITE_TP_2"/>
    <property type="match status" value="1"/>
</dbReference>
<keyword evidence="8" id="KW-1185">Reference proteome</keyword>
<dbReference type="Gene3D" id="1.20.1080.10">
    <property type="entry name" value="Glycerol uptake facilitator protein"/>
    <property type="match status" value="1"/>
</dbReference>
<evidence type="ECO:0000256" key="2">
    <source>
        <dbReference type="ARBA" id="ARBA00022692"/>
    </source>
</evidence>
<dbReference type="InterPro" id="IPR023271">
    <property type="entry name" value="Aquaporin-like"/>
</dbReference>
<keyword evidence="3 6" id="KW-1133">Transmembrane helix</keyword>
<name>A0ABV4Z9F6_9PSED</name>